<evidence type="ECO:0000313" key="4">
    <source>
        <dbReference type="Proteomes" id="UP000747399"/>
    </source>
</evidence>
<gene>
    <name evidence="3" type="ORF">Vafri_17225</name>
</gene>
<feature type="transmembrane region" description="Helical" evidence="2">
    <location>
        <begin position="203"/>
        <end position="223"/>
    </location>
</feature>
<keyword evidence="4" id="KW-1185">Reference proteome</keyword>
<keyword evidence="2" id="KW-1133">Transmembrane helix</keyword>
<feature type="compositionally biased region" description="Gly residues" evidence="1">
    <location>
        <begin position="109"/>
        <end position="119"/>
    </location>
</feature>
<accession>A0A8J4BQ64</accession>
<feature type="region of interest" description="Disordered" evidence="1">
    <location>
        <begin position="28"/>
        <end position="151"/>
    </location>
</feature>
<keyword evidence="2" id="KW-0472">Membrane</keyword>
<evidence type="ECO:0000256" key="2">
    <source>
        <dbReference type="SAM" id="Phobius"/>
    </source>
</evidence>
<evidence type="ECO:0000256" key="1">
    <source>
        <dbReference type="SAM" id="MobiDB-lite"/>
    </source>
</evidence>
<protein>
    <submittedName>
        <fullName evidence="3">Uncharacterized protein</fullName>
    </submittedName>
</protein>
<dbReference type="Proteomes" id="UP000747399">
    <property type="component" value="Unassembled WGS sequence"/>
</dbReference>
<comment type="caution">
    <text evidence="3">The sequence shown here is derived from an EMBL/GenBank/DDBJ whole genome shotgun (WGS) entry which is preliminary data.</text>
</comment>
<proteinExistence type="predicted"/>
<organism evidence="3 4">
    <name type="scientific">Volvox africanus</name>
    <dbReference type="NCBI Taxonomy" id="51714"/>
    <lineage>
        <taxon>Eukaryota</taxon>
        <taxon>Viridiplantae</taxon>
        <taxon>Chlorophyta</taxon>
        <taxon>core chlorophytes</taxon>
        <taxon>Chlorophyceae</taxon>
        <taxon>CS clade</taxon>
        <taxon>Chlamydomonadales</taxon>
        <taxon>Volvocaceae</taxon>
        <taxon>Volvox</taxon>
    </lineage>
</organism>
<name>A0A8J4BQ64_9CHLO</name>
<dbReference type="EMBL" id="BNCO01000055">
    <property type="protein sequence ID" value="GIL63187.1"/>
    <property type="molecule type" value="Genomic_DNA"/>
</dbReference>
<reference evidence="3" key="1">
    <citation type="journal article" date="2021" name="Proc. Natl. Acad. Sci. U.S.A.">
        <title>Three genomes in the algal genus Volvox reveal the fate of a haploid sex-determining region after a transition to homothallism.</title>
        <authorList>
            <person name="Yamamoto K."/>
            <person name="Hamaji T."/>
            <person name="Kawai-Toyooka H."/>
            <person name="Matsuzaki R."/>
            <person name="Takahashi F."/>
            <person name="Nishimura Y."/>
            <person name="Kawachi M."/>
            <person name="Noguchi H."/>
            <person name="Minakuchi Y."/>
            <person name="Umen J.G."/>
            <person name="Toyoda A."/>
            <person name="Nozaki H."/>
        </authorList>
    </citation>
    <scope>NUCLEOTIDE SEQUENCE</scope>
    <source>
        <strain evidence="3">NIES-3780</strain>
    </source>
</reference>
<keyword evidence="2" id="KW-0812">Transmembrane</keyword>
<sequence length="226" mass="22799">MTLSAEAVFIADRLNCAEEIVYHYGDDDNGEGEYGSGGCTAADSDDERSPSLLGGAAPVMKATSAGAGSRKPASAVARQPPSETGLVRLLTGGTSGTGIGDERNSGSDPSGGGGGGGGASRSSSINNHRRGSGALEVTTGGGGGGGGGGGWVPATRYRLSSRERSRLKQCQKVIKSLVSYIQFNAEFITIFGVPIDTHLRNTLFSVSVTLVGAGISTFVAIVIKGN</sequence>
<feature type="compositionally biased region" description="Gly residues" evidence="1">
    <location>
        <begin position="139"/>
        <end position="151"/>
    </location>
</feature>
<dbReference type="AlphaFoldDB" id="A0A8J4BQ64"/>
<evidence type="ECO:0000313" key="3">
    <source>
        <dbReference type="EMBL" id="GIL63187.1"/>
    </source>
</evidence>